<evidence type="ECO:0000256" key="2">
    <source>
        <dbReference type="ARBA" id="ARBA00006602"/>
    </source>
</evidence>
<dbReference type="OrthoDB" id="8596293at2"/>
<feature type="region of interest" description="Disordered" evidence="8">
    <location>
        <begin position="1"/>
        <end position="44"/>
    </location>
</feature>
<evidence type="ECO:0000256" key="1">
    <source>
        <dbReference type="ARBA" id="ARBA00003041"/>
    </source>
</evidence>
<dbReference type="GO" id="GO:0044781">
    <property type="term" value="P:bacterial-type flagellum organization"/>
    <property type="evidence" value="ECO:0007669"/>
    <property type="project" value="UniProtKB-KW"/>
</dbReference>
<dbReference type="RefSeq" id="WP_071115039.1">
    <property type="nucleotide sequence ID" value="NZ_MKCS01000001.1"/>
</dbReference>
<organism evidence="10 11">
    <name type="scientific">Chromobacterium sphagni</name>
    <dbReference type="NCBI Taxonomy" id="1903179"/>
    <lineage>
        <taxon>Bacteria</taxon>
        <taxon>Pseudomonadati</taxon>
        <taxon>Pseudomonadota</taxon>
        <taxon>Betaproteobacteria</taxon>
        <taxon>Neisseriales</taxon>
        <taxon>Chromobacteriaceae</taxon>
        <taxon>Chromobacterium</taxon>
    </lineage>
</organism>
<evidence type="ECO:0000259" key="9">
    <source>
        <dbReference type="Pfam" id="PF02108"/>
    </source>
</evidence>
<dbReference type="PANTHER" id="PTHR34982">
    <property type="entry name" value="YOP PROTEINS TRANSLOCATION PROTEIN L"/>
    <property type="match status" value="1"/>
</dbReference>
<reference evidence="10 11" key="1">
    <citation type="submission" date="2016-09" db="EMBL/GenBank/DDBJ databases">
        <title>Chromobacterium muskegensis sp. nov., an insecticidal bacterium isolated from Sphagnum bogs.</title>
        <authorList>
            <person name="Sparks M.E."/>
            <person name="Blackburn M.B."/>
            <person name="Gundersen-Rindal D.E."/>
            <person name="Mitchell A."/>
            <person name="Farrar R."/>
            <person name="Kuhar D."/>
        </authorList>
    </citation>
    <scope>NUCLEOTIDE SEQUENCE [LARGE SCALE GENOMIC DNA]</scope>
    <source>
        <strain evidence="10 11">37-2</strain>
    </source>
</reference>
<dbReference type="STRING" id="1903179.BI347_00085"/>
<keyword evidence="6" id="KW-0653">Protein transport</keyword>
<comment type="caution">
    <text evidence="10">The sequence shown here is derived from an EMBL/GenBank/DDBJ whole genome shotgun (WGS) entry which is preliminary data.</text>
</comment>
<comment type="similarity">
    <text evidence="2">Belongs to the FliH family.</text>
</comment>
<evidence type="ECO:0000256" key="3">
    <source>
        <dbReference type="ARBA" id="ARBA00016507"/>
    </source>
</evidence>
<evidence type="ECO:0000256" key="7">
    <source>
        <dbReference type="ARBA" id="ARBA00023225"/>
    </source>
</evidence>
<proteinExistence type="inferred from homology"/>
<evidence type="ECO:0000256" key="5">
    <source>
        <dbReference type="ARBA" id="ARBA00022795"/>
    </source>
</evidence>
<accession>A0A1S1WXX8</accession>
<keyword evidence="4" id="KW-0813">Transport</keyword>
<dbReference type="AlphaFoldDB" id="A0A1S1WXX8"/>
<dbReference type="Pfam" id="PF02108">
    <property type="entry name" value="FliH"/>
    <property type="match status" value="1"/>
</dbReference>
<keyword evidence="7" id="KW-1006">Bacterial flagellum protein export</keyword>
<comment type="function">
    <text evidence="1">Needed for flagellar regrowth and assembly.</text>
</comment>
<dbReference type="Proteomes" id="UP000180088">
    <property type="component" value="Unassembled WGS sequence"/>
</dbReference>
<dbReference type="InterPro" id="IPR051472">
    <property type="entry name" value="T3SS_Stator/FliH"/>
</dbReference>
<feature type="compositionally biased region" description="Low complexity" evidence="8">
    <location>
        <begin position="18"/>
        <end position="35"/>
    </location>
</feature>
<keyword evidence="5" id="KW-1005">Bacterial flagellum biogenesis</keyword>
<gene>
    <name evidence="10" type="ORF">BI347_00085</name>
</gene>
<feature type="domain" description="Flagellar assembly protein FliH/Type III secretion system HrpE" evidence="9">
    <location>
        <begin position="98"/>
        <end position="221"/>
    </location>
</feature>
<evidence type="ECO:0000313" key="10">
    <source>
        <dbReference type="EMBL" id="OHX12065.1"/>
    </source>
</evidence>
<protein>
    <recommendedName>
        <fullName evidence="3">Flagellar assembly protein FliH</fullName>
    </recommendedName>
</protein>
<dbReference type="PANTHER" id="PTHR34982:SF1">
    <property type="entry name" value="FLAGELLAR ASSEMBLY PROTEIN FLIH"/>
    <property type="match status" value="1"/>
</dbReference>
<name>A0A1S1WXX8_9NEIS</name>
<dbReference type="InterPro" id="IPR018035">
    <property type="entry name" value="Flagellar_FliH/T3SS_HrpE"/>
</dbReference>
<dbReference type="GO" id="GO:0015031">
    <property type="term" value="P:protein transport"/>
    <property type="evidence" value="ECO:0007669"/>
    <property type="project" value="UniProtKB-KW"/>
</dbReference>
<dbReference type="EMBL" id="MKCS01000001">
    <property type="protein sequence ID" value="OHX12065.1"/>
    <property type="molecule type" value="Genomic_DNA"/>
</dbReference>
<evidence type="ECO:0000256" key="4">
    <source>
        <dbReference type="ARBA" id="ARBA00022448"/>
    </source>
</evidence>
<evidence type="ECO:0000256" key="8">
    <source>
        <dbReference type="SAM" id="MobiDB-lite"/>
    </source>
</evidence>
<dbReference type="GO" id="GO:0005829">
    <property type="term" value="C:cytosol"/>
    <property type="evidence" value="ECO:0007669"/>
    <property type="project" value="TreeGrafter"/>
</dbReference>
<evidence type="ECO:0000313" key="11">
    <source>
        <dbReference type="Proteomes" id="UP000180088"/>
    </source>
</evidence>
<evidence type="ECO:0000256" key="6">
    <source>
        <dbReference type="ARBA" id="ARBA00022927"/>
    </source>
</evidence>
<sequence>MGDIIRNPLVRERQAASAPPTVAVLPQPPVAARQPVAPPQAEERVDWRAQLETERKALYARLESERQEWQVQASREGYQAGLSRGEAEAVRRQEALNGRLQALMQSVDEERQRALAEMEELVSPLLYAALAKIIGELTPSSELVASCVRRALSEARGREPMRVRLHPEDAALMVDVPAGSLDGEGRGVTIVPDRQVSGGGCVIETAGGDLDAQFTTQLERLRRVLRDARAK</sequence>